<sequence>MADPFVYGGSAFHYKDVPFPSPPYGDVDDTVLVDPSMTIFNIDPRLQSPSPSPYSHNCWPPPVPASSLKGASESTAFFGAPSIHSHASLRPTVGVTPVHRPPYARYTSPLSSAEPSSASSGGAFSPPAETEPFIDSYPRSPNDSALRSPFPMPLPLEPYHAVQFASMGPDYVNPHDLNPAQPAEFCDTDSSNIDFSFRQEMSFSFDGQPAQGALVPGLTVDPAHAGLTLEQPSQYPLPSREEEAGSDDEVLFKREADDDADEDYRLSKRSRTNTRAPARRSAAAPAASRRRRGRAANNTTTTTVPNTTGPAQRALPSSTAASSRHHLTCPSCSQRGFQAQPDLDAHIKKHHRPFNCVFDFAGCEATFATKNEWKRHASTQHLLLHYWRCTEGACANTLPADGSSSSSTSSNSDDPTGPNGAIFNRKDLFTQHLQRMHAPQQVKDHLAASKKSKTSPFSANPTSPATNAILTSWTARLRSLQSTCMHARCHLPARMLCPVPGCAEPPFQGHDAWNQRMEHVAKHMEQPLKGAKQTPGGVQKKVVFGGKGDPTLVEWAGSPDVAIIVRNPAYVGTPGGEGEWVLKSPLKRGPGGGVVITAPVQGRQQGRKRGWEGPRVEGEIVVFSGGGEEEEEDAEGEED</sequence>
<feature type="compositionally biased region" description="Low complexity" evidence="1">
    <location>
        <begin position="273"/>
        <end position="287"/>
    </location>
</feature>
<feature type="region of interest" description="Disordered" evidence="1">
    <location>
        <begin position="400"/>
        <end position="423"/>
    </location>
</feature>
<keyword evidence="3" id="KW-1185">Reference proteome</keyword>
<organism evidence="2 3">
    <name type="scientific">Staphylotrichum tortipilum</name>
    <dbReference type="NCBI Taxonomy" id="2831512"/>
    <lineage>
        <taxon>Eukaryota</taxon>
        <taxon>Fungi</taxon>
        <taxon>Dikarya</taxon>
        <taxon>Ascomycota</taxon>
        <taxon>Pezizomycotina</taxon>
        <taxon>Sordariomycetes</taxon>
        <taxon>Sordariomycetidae</taxon>
        <taxon>Sordariales</taxon>
        <taxon>Chaetomiaceae</taxon>
        <taxon>Staphylotrichum</taxon>
    </lineage>
</organism>
<comment type="caution">
    <text evidence="2">The sequence shown here is derived from an EMBL/GenBank/DDBJ whole genome shotgun (WGS) entry which is preliminary data.</text>
</comment>
<dbReference type="Proteomes" id="UP001303889">
    <property type="component" value="Unassembled WGS sequence"/>
</dbReference>
<feature type="region of interest" description="Disordered" evidence="1">
    <location>
        <begin position="106"/>
        <end position="149"/>
    </location>
</feature>
<evidence type="ECO:0000256" key="1">
    <source>
        <dbReference type="SAM" id="MobiDB-lite"/>
    </source>
</evidence>
<protein>
    <submittedName>
        <fullName evidence="2">Zinc finger protein ZIC 5</fullName>
    </submittedName>
</protein>
<dbReference type="InterPro" id="IPR039970">
    <property type="entry name" value="TF_Grauzone"/>
</dbReference>
<name>A0AAN6MSA0_9PEZI</name>
<reference evidence="2" key="1">
    <citation type="journal article" date="2023" name="Mol. Phylogenet. Evol.">
        <title>Genome-scale phylogeny and comparative genomics of the fungal order Sordariales.</title>
        <authorList>
            <person name="Hensen N."/>
            <person name="Bonometti L."/>
            <person name="Westerberg I."/>
            <person name="Brannstrom I.O."/>
            <person name="Guillou S."/>
            <person name="Cros-Aarteil S."/>
            <person name="Calhoun S."/>
            <person name="Haridas S."/>
            <person name="Kuo A."/>
            <person name="Mondo S."/>
            <person name="Pangilinan J."/>
            <person name="Riley R."/>
            <person name="LaButti K."/>
            <person name="Andreopoulos B."/>
            <person name="Lipzen A."/>
            <person name="Chen C."/>
            <person name="Yan M."/>
            <person name="Daum C."/>
            <person name="Ng V."/>
            <person name="Clum A."/>
            <person name="Steindorff A."/>
            <person name="Ohm R.A."/>
            <person name="Martin F."/>
            <person name="Silar P."/>
            <person name="Natvig D.O."/>
            <person name="Lalanne C."/>
            <person name="Gautier V."/>
            <person name="Ament-Velasquez S.L."/>
            <person name="Kruys A."/>
            <person name="Hutchinson M.I."/>
            <person name="Powell A.J."/>
            <person name="Barry K."/>
            <person name="Miller A.N."/>
            <person name="Grigoriev I.V."/>
            <person name="Debuchy R."/>
            <person name="Gladieux P."/>
            <person name="Hiltunen Thoren M."/>
            <person name="Johannesson H."/>
        </authorList>
    </citation>
    <scope>NUCLEOTIDE SEQUENCE</scope>
    <source>
        <strain evidence="2">CBS 103.79</strain>
    </source>
</reference>
<accession>A0AAN6MSA0</accession>
<dbReference type="AlphaFoldDB" id="A0AAN6MSA0"/>
<gene>
    <name evidence="2" type="ORF">C8A05DRAFT_29976</name>
</gene>
<feature type="compositionally biased region" description="Low complexity" evidence="1">
    <location>
        <begin position="403"/>
        <end position="412"/>
    </location>
</feature>
<proteinExistence type="predicted"/>
<reference evidence="2" key="2">
    <citation type="submission" date="2023-05" db="EMBL/GenBank/DDBJ databases">
        <authorList>
            <consortium name="Lawrence Berkeley National Laboratory"/>
            <person name="Steindorff A."/>
            <person name="Hensen N."/>
            <person name="Bonometti L."/>
            <person name="Westerberg I."/>
            <person name="Brannstrom I.O."/>
            <person name="Guillou S."/>
            <person name="Cros-Aarteil S."/>
            <person name="Calhoun S."/>
            <person name="Haridas S."/>
            <person name="Kuo A."/>
            <person name="Mondo S."/>
            <person name="Pangilinan J."/>
            <person name="Riley R."/>
            <person name="Labutti K."/>
            <person name="Andreopoulos B."/>
            <person name="Lipzen A."/>
            <person name="Chen C."/>
            <person name="Yanf M."/>
            <person name="Daum C."/>
            <person name="Ng V."/>
            <person name="Clum A."/>
            <person name="Ohm R."/>
            <person name="Martin F."/>
            <person name="Silar P."/>
            <person name="Natvig D."/>
            <person name="Lalanne C."/>
            <person name="Gautier V."/>
            <person name="Ament-Velasquez S.L."/>
            <person name="Kruys A."/>
            <person name="Hutchinson M.I."/>
            <person name="Powell A.J."/>
            <person name="Barry K."/>
            <person name="Miller A.N."/>
            <person name="Grigoriev I.V."/>
            <person name="Debuchy R."/>
            <person name="Gladieux P."/>
            <person name="Thoren M.H."/>
            <person name="Johannesson H."/>
        </authorList>
    </citation>
    <scope>NUCLEOTIDE SEQUENCE</scope>
    <source>
        <strain evidence="2">CBS 103.79</strain>
    </source>
</reference>
<dbReference type="GO" id="GO:0003700">
    <property type="term" value="F:DNA-binding transcription factor activity"/>
    <property type="evidence" value="ECO:0007669"/>
    <property type="project" value="InterPro"/>
</dbReference>
<dbReference type="PANTHER" id="PTHR23225">
    <property type="entry name" value="ZINC FINGER PROTEIN"/>
    <property type="match status" value="1"/>
</dbReference>
<feature type="compositionally biased region" description="Low complexity" evidence="1">
    <location>
        <begin position="295"/>
        <end position="311"/>
    </location>
</feature>
<feature type="compositionally biased region" description="Polar residues" evidence="1">
    <location>
        <begin position="454"/>
        <end position="463"/>
    </location>
</feature>
<dbReference type="Gene3D" id="3.30.160.60">
    <property type="entry name" value="Classic Zinc Finger"/>
    <property type="match status" value="1"/>
</dbReference>
<dbReference type="PANTHER" id="PTHR23225:SF2">
    <property type="entry name" value="AT09679P-RELATED"/>
    <property type="match status" value="1"/>
</dbReference>
<feature type="compositionally biased region" description="Low complexity" evidence="1">
    <location>
        <begin position="108"/>
        <end position="128"/>
    </location>
</feature>
<evidence type="ECO:0000313" key="2">
    <source>
        <dbReference type="EMBL" id="KAK3906190.1"/>
    </source>
</evidence>
<dbReference type="EMBL" id="MU855334">
    <property type="protein sequence ID" value="KAK3906190.1"/>
    <property type="molecule type" value="Genomic_DNA"/>
</dbReference>
<feature type="region of interest" description="Disordered" evidence="1">
    <location>
        <begin position="230"/>
        <end position="326"/>
    </location>
</feature>
<evidence type="ECO:0000313" key="3">
    <source>
        <dbReference type="Proteomes" id="UP001303889"/>
    </source>
</evidence>
<feature type="region of interest" description="Disordered" evidence="1">
    <location>
        <begin position="437"/>
        <end position="463"/>
    </location>
</feature>